<keyword evidence="3" id="KW-1185">Reference proteome</keyword>
<feature type="compositionally biased region" description="Basic and acidic residues" evidence="1">
    <location>
        <begin position="68"/>
        <end position="82"/>
    </location>
</feature>
<gene>
    <name evidence="2" type="ORF">IQ235_01605</name>
</gene>
<feature type="region of interest" description="Disordered" evidence="1">
    <location>
        <begin position="123"/>
        <end position="160"/>
    </location>
</feature>
<sequence length="215" mass="24909">MSSTEKVGRIQVCFQISYHKWQLLQANWSDRGITETEMLNALIDRYLDSNPERLPRTPTTGSQPRRTQKLENAGDRDTTDPLHQYIDDRVGEILEQNLDSYLDRHFQEQIETILRDEISRHMDETHQGKSDDLQLPNSSKSQLKKERSISQSHWRSSRNSTELKTAKELAIILGCSPSYITTLNRIGELVKRGWKDSGKRQGKRILYQPVESVEA</sequence>
<dbReference type="EMBL" id="JADEXN010000013">
    <property type="protein sequence ID" value="MBE9039490.1"/>
    <property type="molecule type" value="Genomic_DNA"/>
</dbReference>
<organism evidence="2 3">
    <name type="scientific">Zarconia navalis LEGE 11467</name>
    <dbReference type="NCBI Taxonomy" id="1828826"/>
    <lineage>
        <taxon>Bacteria</taxon>
        <taxon>Bacillati</taxon>
        <taxon>Cyanobacteriota</taxon>
        <taxon>Cyanophyceae</taxon>
        <taxon>Oscillatoriophycideae</taxon>
        <taxon>Oscillatoriales</taxon>
        <taxon>Oscillatoriales incertae sedis</taxon>
        <taxon>Zarconia</taxon>
        <taxon>Zarconia navalis</taxon>
    </lineage>
</organism>
<name>A0A928Z6H2_9CYAN</name>
<evidence type="ECO:0000313" key="2">
    <source>
        <dbReference type="EMBL" id="MBE9039490.1"/>
    </source>
</evidence>
<feature type="compositionally biased region" description="Polar residues" evidence="1">
    <location>
        <begin position="149"/>
        <end position="160"/>
    </location>
</feature>
<proteinExistence type="predicted"/>
<feature type="region of interest" description="Disordered" evidence="1">
    <location>
        <begin position="49"/>
        <end position="82"/>
    </location>
</feature>
<reference evidence="2" key="1">
    <citation type="submission" date="2020-10" db="EMBL/GenBank/DDBJ databases">
        <authorList>
            <person name="Castelo-Branco R."/>
            <person name="Eusebio N."/>
            <person name="Adriana R."/>
            <person name="Vieira A."/>
            <person name="Brugerolle De Fraissinette N."/>
            <person name="Rezende De Castro R."/>
            <person name="Schneider M.P."/>
            <person name="Vasconcelos V."/>
            <person name="Leao P.N."/>
        </authorList>
    </citation>
    <scope>NUCLEOTIDE SEQUENCE</scope>
    <source>
        <strain evidence="2">LEGE 11467</strain>
    </source>
</reference>
<evidence type="ECO:0000313" key="3">
    <source>
        <dbReference type="Proteomes" id="UP000621799"/>
    </source>
</evidence>
<evidence type="ECO:0000256" key="1">
    <source>
        <dbReference type="SAM" id="MobiDB-lite"/>
    </source>
</evidence>
<dbReference type="RefSeq" id="WP_264319752.1">
    <property type="nucleotide sequence ID" value="NZ_JADEXN010000013.1"/>
</dbReference>
<dbReference type="AlphaFoldDB" id="A0A928Z6H2"/>
<dbReference type="Proteomes" id="UP000621799">
    <property type="component" value="Unassembled WGS sequence"/>
</dbReference>
<comment type="caution">
    <text evidence="2">The sequence shown here is derived from an EMBL/GenBank/DDBJ whole genome shotgun (WGS) entry which is preliminary data.</text>
</comment>
<protein>
    <submittedName>
        <fullName evidence="2">Uncharacterized protein</fullName>
    </submittedName>
</protein>
<feature type="compositionally biased region" description="Basic and acidic residues" evidence="1">
    <location>
        <begin position="123"/>
        <end position="132"/>
    </location>
</feature>
<accession>A0A928Z6H2</accession>